<dbReference type="EMBL" id="JAGGLU010000001">
    <property type="protein sequence ID" value="MBP2057009.1"/>
    <property type="molecule type" value="Genomic_DNA"/>
</dbReference>
<accession>A0ABS4MBF2</accession>
<organism evidence="1 2">
    <name type="scientific">Lactobacillus colini</name>
    <dbReference type="NCBI Taxonomy" id="1819254"/>
    <lineage>
        <taxon>Bacteria</taxon>
        <taxon>Bacillati</taxon>
        <taxon>Bacillota</taxon>
        <taxon>Bacilli</taxon>
        <taxon>Lactobacillales</taxon>
        <taxon>Lactobacillaceae</taxon>
        <taxon>Lactobacillus</taxon>
    </lineage>
</organism>
<sequence length="124" mass="13269">MSYATVDDVAASFRELTEVEKVQAEALLKEAAVVVDAYSKKATDDAKKVVSCRLVRRQLGDGQSTGLPIGATQGTMSALGYSQSWTVGSGSYGEMYLTKLDKKLLGTATKLGMVSPWEDSHDSN</sequence>
<dbReference type="RefSeq" id="WP_209685425.1">
    <property type="nucleotide sequence ID" value="NZ_JAGGLU010000001.1"/>
</dbReference>
<protein>
    <recommendedName>
        <fullName evidence="3">Phage protein</fullName>
    </recommendedName>
</protein>
<reference evidence="1 2" key="1">
    <citation type="submission" date="2021-03" db="EMBL/GenBank/DDBJ databases">
        <title>Genomic Encyclopedia of Type Strains, Phase IV (KMG-IV): sequencing the most valuable type-strain genomes for metagenomic binning, comparative biology and taxonomic classification.</title>
        <authorList>
            <person name="Goeker M."/>
        </authorList>
    </citation>
    <scope>NUCLEOTIDE SEQUENCE [LARGE SCALE GENOMIC DNA]</scope>
    <source>
        <strain evidence="1 2">DSM 101872</strain>
    </source>
</reference>
<evidence type="ECO:0000313" key="2">
    <source>
        <dbReference type="Proteomes" id="UP001519292"/>
    </source>
</evidence>
<evidence type="ECO:0008006" key="3">
    <source>
        <dbReference type="Google" id="ProtNLM"/>
    </source>
</evidence>
<evidence type="ECO:0000313" key="1">
    <source>
        <dbReference type="EMBL" id="MBP2057009.1"/>
    </source>
</evidence>
<dbReference type="Proteomes" id="UP001519292">
    <property type="component" value="Unassembled WGS sequence"/>
</dbReference>
<name>A0ABS4MBF2_9LACO</name>
<gene>
    <name evidence="1" type="ORF">J2Z60_000171</name>
</gene>
<keyword evidence="2" id="KW-1185">Reference proteome</keyword>
<proteinExistence type="predicted"/>
<comment type="caution">
    <text evidence="1">The sequence shown here is derived from an EMBL/GenBank/DDBJ whole genome shotgun (WGS) entry which is preliminary data.</text>
</comment>